<organism evidence="1 2">
    <name type="scientific">Desulfatibacillum aliphaticivorans</name>
    <dbReference type="NCBI Taxonomy" id="218208"/>
    <lineage>
        <taxon>Bacteria</taxon>
        <taxon>Pseudomonadati</taxon>
        <taxon>Thermodesulfobacteriota</taxon>
        <taxon>Desulfobacteria</taxon>
        <taxon>Desulfobacterales</taxon>
        <taxon>Desulfatibacillaceae</taxon>
        <taxon>Desulfatibacillum</taxon>
    </lineage>
</organism>
<sequence>MVLTEHPAIFATLDRVSGLLMYASILNGSKTSYRTMKLKVKNKFQIFFQAIFGLFICTKRQSLVNVLVNRPESKPPKSAIYTALYLHEYKAVYFNQIKPLFLYQIVPAYHLKNPDTVEVVGSNPIVPTRKYKGLIRKNQALFFVAHDNIMGKGMDFLSLSQNTWTKSA</sequence>
<reference evidence="1 2" key="1">
    <citation type="journal article" date="2012" name="Environ. Microbiol.">
        <title>The genome sequence of Desulfatibacillum alkenivorans AK-01: a blueprint for anaerobic alkane oxidation.</title>
        <authorList>
            <person name="Callaghan A.V."/>
            <person name="Morris B.E."/>
            <person name="Pereira I.A."/>
            <person name="McInerney M.J."/>
            <person name="Austin R.N."/>
            <person name="Groves J.T."/>
            <person name="Kukor J.J."/>
            <person name="Suflita J.M."/>
            <person name="Young L.Y."/>
            <person name="Zylstra G.J."/>
            <person name="Wawrik B."/>
        </authorList>
    </citation>
    <scope>NUCLEOTIDE SEQUENCE [LARGE SCALE GENOMIC DNA]</scope>
    <source>
        <strain evidence="1 2">AK-01</strain>
    </source>
</reference>
<evidence type="ECO:0000313" key="1">
    <source>
        <dbReference type="EMBL" id="ACL04485.1"/>
    </source>
</evidence>
<dbReference type="Proteomes" id="UP000000739">
    <property type="component" value="Chromosome"/>
</dbReference>
<gene>
    <name evidence="1" type="ordered locus">Dalk_2793</name>
</gene>
<dbReference type="AlphaFoldDB" id="B8FKW3"/>
<proteinExistence type="predicted"/>
<protein>
    <submittedName>
        <fullName evidence="1">Uncharacterized protein</fullName>
    </submittedName>
</protein>
<name>B8FKW3_DESAL</name>
<keyword evidence="2" id="KW-1185">Reference proteome</keyword>
<dbReference type="HOGENOM" id="CLU_1583817_0_0_7"/>
<dbReference type="EMBL" id="CP001322">
    <property type="protein sequence ID" value="ACL04485.1"/>
    <property type="molecule type" value="Genomic_DNA"/>
</dbReference>
<evidence type="ECO:0000313" key="2">
    <source>
        <dbReference type="Proteomes" id="UP000000739"/>
    </source>
</evidence>
<dbReference type="KEGG" id="dal:Dalk_2793"/>
<accession>B8FKW3</accession>